<dbReference type="Proteomes" id="UP000031671">
    <property type="component" value="Unassembled WGS sequence"/>
</dbReference>
<feature type="domain" description="EamA" evidence="2">
    <location>
        <begin position="3"/>
        <end position="63"/>
    </location>
</feature>
<keyword evidence="1" id="KW-1133">Transmembrane helix</keyword>
<reference evidence="3 4" key="2">
    <citation type="submission" date="2015-01" db="EMBL/GenBank/DDBJ databases">
        <authorList>
            <consortium name="NBRP consortium"/>
            <person name="Sawabe T."/>
            <person name="Meirelles P."/>
            <person name="Feng G."/>
            <person name="Sayaka M."/>
            <person name="Hattori M."/>
            <person name="Ohkuma M."/>
        </authorList>
    </citation>
    <scope>NUCLEOTIDE SEQUENCE [LARGE SCALE GENOMIC DNA]</scope>
    <source>
        <strain evidence="4">JCM 19231</strain>
    </source>
</reference>
<sequence>MAGAVPGFMGIVCSVTALEKLSATAFGTLAYMEVVTVAFLGWWLFSESLSLMQLTGCGVIVSAGILQAVLSQPDMKKIATFGACD</sequence>
<accession>A0A0B8P2J5</accession>
<keyword evidence="1" id="KW-0472">Membrane</keyword>
<dbReference type="AlphaFoldDB" id="A0A0B8P2J5"/>
<protein>
    <submittedName>
        <fullName evidence="3">Membrane protein</fullName>
    </submittedName>
</protein>
<feature type="transmembrane region" description="Helical" evidence="1">
    <location>
        <begin position="21"/>
        <end position="45"/>
    </location>
</feature>
<dbReference type="RefSeq" id="WP_261836290.1">
    <property type="nucleotide sequence ID" value="NZ_AP024882.1"/>
</dbReference>
<evidence type="ECO:0000256" key="1">
    <source>
        <dbReference type="SAM" id="Phobius"/>
    </source>
</evidence>
<dbReference type="InterPro" id="IPR000620">
    <property type="entry name" value="EamA_dom"/>
</dbReference>
<gene>
    <name evidence="3" type="ORF">JCM19231_1875</name>
</gene>
<comment type="caution">
    <text evidence="3">The sequence shown here is derived from an EMBL/GenBank/DDBJ whole genome shotgun (WGS) entry which is preliminary data.</text>
</comment>
<evidence type="ECO:0000313" key="3">
    <source>
        <dbReference type="EMBL" id="GAM57528.1"/>
    </source>
</evidence>
<dbReference type="Pfam" id="PF00892">
    <property type="entry name" value="EamA"/>
    <property type="match status" value="1"/>
</dbReference>
<keyword evidence="4" id="KW-1185">Reference proteome</keyword>
<dbReference type="Gene3D" id="1.10.3730.20">
    <property type="match status" value="1"/>
</dbReference>
<evidence type="ECO:0000313" key="4">
    <source>
        <dbReference type="Proteomes" id="UP000031671"/>
    </source>
</evidence>
<dbReference type="InterPro" id="IPR037185">
    <property type="entry name" value="EmrE-like"/>
</dbReference>
<organism evidence="3 4">
    <name type="scientific">Vibrio ishigakensis</name>
    <dbReference type="NCBI Taxonomy" id="1481914"/>
    <lineage>
        <taxon>Bacteria</taxon>
        <taxon>Pseudomonadati</taxon>
        <taxon>Pseudomonadota</taxon>
        <taxon>Gammaproteobacteria</taxon>
        <taxon>Vibrionales</taxon>
        <taxon>Vibrionaceae</taxon>
        <taxon>Vibrio</taxon>
    </lineage>
</organism>
<evidence type="ECO:0000259" key="2">
    <source>
        <dbReference type="Pfam" id="PF00892"/>
    </source>
</evidence>
<dbReference type="EMBL" id="BBRZ01000056">
    <property type="protein sequence ID" value="GAM57528.1"/>
    <property type="molecule type" value="Genomic_DNA"/>
</dbReference>
<name>A0A0B8P2J5_9VIBR</name>
<keyword evidence="1" id="KW-0812">Transmembrane</keyword>
<feature type="transmembrane region" description="Helical" evidence="1">
    <location>
        <begin position="51"/>
        <end position="70"/>
    </location>
</feature>
<dbReference type="SUPFAM" id="SSF103481">
    <property type="entry name" value="Multidrug resistance efflux transporter EmrE"/>
    <property type="match status" value="1"/>
</dbReference>
<reference evidence="3 4" key="1">
    <citation type="submission" date="2015-01" db="EMBL/GenBank/DDBJ databases">
        <title>Vibrio sp. C1 JCM 19231 whole genome shotgun sequence.</title>
        <authorList>
            <person name="Sawabe T."/>
            <person name="Meirelles P."/>
            <person name="Feng G."/>
            <person name="Sayaka M."/>
            <person name="Hattori M."/>
            <person name="Ohkuma M."/>
        </authorList>
    </citation>
    <scope>NUCLEOTIDE SEQUENCE [LARGE SCALE GENOMIC DNA]</scope>
    <source>
        <strain evidence="4">JCM 19231</strain>
    </source>
</reference>
<proteinExistence type="predicted"/>
<dbReference type="GO" id="GO:0016020">
    <property type="term" value="C:membrane"/>
    <property type="evidence" value="ECO:0007669"/>
    <property type="project" value="InterPro"/>
</dbReference>